<dbReference type="InterPro" id="IPR002347">
    <property type="entry name" value="SDR_fam"/>
</dbReference>
<dbReference type="SUPFAM" id="SSF51735">
    <property type="entry name" value="NAD(P)-binding Rossmann-fold domains"/>
    <property type="match status" value="1"/>
</dbReference>
<gene>
    <name evidence="2" type="ORF">J2W40_003944</name>
</gene>
<reference evidence="2 3" key="1">
    <citation type="submission" date="2023-07" db="EMBL/GenBank/DDBJ databases">
        <title>Sorghum-associated microbial communities from plants grown in Nebraska, USA.</title>
        <authorList>
            <person name="Schachtman D."/>
        </authorList>
    </citation>
    <scope>NUCLEOTIDE SEQUENCE [LARGE SCALE GENOMIC DNA]</scope>
    <source>
        <strain evidence="2 3">4256</strain>
    </source>
</reference>
<name>A0ABU1X7L0_SPHXE</name>
<protein>
    <submittedName>
        <fullName evidence="2">NAD(P)-dependent dehydrogenase (Short-subunit alcohol dehydrogenase family)</fullName>
    </submittedName>
</protein>
<dbReference type="PANTHER" id="PTHR42760">
    <property type="entry name" value="SHORT-CHAIN DEHYDROGENASES/REDUCTASES FAMILY MEMBER"/>
    <property type="match status" value="1"/>
</dbReference>
<dbReference type="Proteomes" id="UP001267638">
    <property type="component" value="Unassembled WGS sequence"/>
</dbReference>
<evidence type="ECO:0000313" key="3">
    <source>
        <dbReference type="Proteomes" id="UP001267638"/>
    </source>
</evidence>
<dbReference type="PANTHER" id="PTHR42760:SF40">
    <property type="entry name" value="3-OXOACYL-[ACYL-CARRIER-PROTEIN] REDUCTASE, CHLOROPLASTIC"/>
    <property type="match status" value="1"/>
</dbReference>
<comment type="caution">
    <text evidence="2">The sequence shown here is derived from an EMBL/GenBank/DDBJ whole genome shotgun (WGS) entry which is preliminary data.</text>
</comment>
<keyword evidence="3" id="KW-1185">Reference proteome</keyword>
<dbReference type="InterPro" id="IPR036291">
    <property type="entry name" value="NAD(P)-bd_dom_sf"/>
</dbReference>
<dbReference type="CDD" id="cd05233">
    <property type="entry name" value="SDR_c"/>
    <property type="match status" value="1"/>
</dbReference>
<dbReference type="EMBL" id="JAVDWV010000028">
    <property type="protein sequence ID" value="MDR7157096.1"/>
    <property type="molecule type" value="Genomic_DNA"/>
</dbReference>
<accession>A0ABU1X7L0</accession>
<dbReference type="Pfam" id="PF13561">
    <property type="entry name" value="adh_short_C2"/>
    <property type="match status" value="1"/>
</dbReference>
<sequence>MKDKDKRIVPDGTLDDKVIIITGASQGVGLAAAYGFAKAGATVVICARRGAIVKDVGAEIESMGGRALGVERDITNEESVKALIDITLKTYGRIDGLFNNAGVDAEKVPLCDVTFEDWKYVHDVKIHGSFLTIKYAIPVMIANGGGAIVNNGSTVAHRALTPAPYASSSQAAIIGLTKVAAATYAKQGIRVNMLTTGGMLRQEREGTDYEGMLAPILATIPQGRMGRPWEDAQVAAWLLSDYASYVNGTEIAVDGASLAGAGNNILGL</sequence>
<comment type="similarity">
    <text evidence="1">Belongs to the short-chain dehydrogenases/reductases (SDR) family.</text>
</comment>
<evidence type="ECO:0000313" key="2">
    <source>
        <dbReference type="EMBL" id="MDR7157096.1"/>
    </source>
</evidence>
<organism evidence="2 3">
    <name type="scientific">Sphingobium xenophagum</name>
    <dbReference type="NCBI Taxonomy" id="121428"/>
    <lineage>
        <taxon>Bacteria</taxon>
        <taxon>Pseudomonadati</taxon>
        <taxon>Pseudomonadota</taxon>
        <taxon>Alphaproteobacteria</taxon>
        <taxon>Sphingomonadales</taxon>
        <taxon>Sphingomonadaceae</taxon>
        <taxon>Sphingobium</taxon>
    </lineage>
</organism>
<dbReference type="RefSeq" id="WP_310227625.1">
    <property type="nucleotide sequence ID" value="NZ_JAVDWV010000028.1"/>
</dbReference>
<evidence type="ECO:0000256" key="1">
    <source>
        <dbReference type="ARBA" id="ARBA00006484"/>
    </source>
</evidence>
<proteinExistence type="inferred from homology"/>
<dbReference type="PRINTS" id="PR00080">
    <property type="entry name" value="SDRFAMILY"/>
</dbReference>
<dbReference type="PRINTS" id="PR00081">
    <property type="entry name" value="GDHRDH"/>
</dbReference>
<dbReference type="Gene3D" id="3.40.50.720">
    <property type="entry name" value="NAD(P)-binding Rossmann-like Domain"/>
    <property type="match status" value="1"/>
</dbReference>